<dbReference type="AlphaFoldDB" id="A0A7J6GGR4"/>
<name>A0A7J6GGR4_CANSA</name>
<dbReference type="InterPro" id="IPR040348">
    <property type="entry name" value="POLAR-like"/>
</dbReference>
<proteinExistence type="predicted"/>
<comment type="caution">
    <text evidence="2">The sequence shown here is derived from an EMBL/GenBank/DDBJ whole genome shotgun (WGS) entry which is preliminary data.</text>
</comment>
<evidence type="ECO:0000313" key="2">
    <source>
        <dbReference type="EMBL" id="KAF4382146.1"/>
    </source>
</evidence>
<dbReference type="PANTHER" id="PTHR33476">
    <property type="entry name" value="EMB|CAB62613.1"/>
    <property type="match status" value="1"/>
</dbReference>
<dbReference type="PANTHER" id="PTHR33476:SF4">
    <property type="entry name" value="POLAR LOCALIZATION DURING ASYMMETRIC DIVISION AND PROTEIN"/>
    <property type="match status" value="1"/>
</dbReference>
<protein>
    <submittedName>
        <fullName evidence="2">Uncharacterized protein</fullName>
    </submittedName>
</protein>
<evidence type="ECO:0000256" key="1">
    <source>
        <dbReference type="SAM" id="Coils"/>
    </source>
</evidence>
<dbReference type="EMBL" id="JAATIP010000056">
    <property type="protein sequence ID" value="KAF4382146.1"/>
    <property type="molecule type" value="Genomic_DNA"/>
</dbReference>
<organism evidence="2 3">
    <name type="scientific">Cannabis sativa</name>
    <name type="common">Hemp</name>
    <name type="synonym">Marijuana</name>
    <dbReference type="NCBI Taxonomy" id="3483"/>
    <lineage>
        <taxon>Eukaryota</taxon>
        <taxon>Viridiplantae</taxon>
        <taxon>Streptophyta</taxon>
        <taxon>Embryophyta</taxon>
        <taxon>Tracheophyta</taxon>
        <taxon>Spermatophyta</taxon>
        <taxon>Magnoliopsida</taxon>
        <taxon>eudicotyledons</taxon>
        <taxon>Gunneridae</taxon>
        <taxon>Pentapetalae</taxon>
        <taxon>rosids</taxon>
        <taxon>fabids</taxon>
        <taxon>Rosales</taxon>
        <taxon>Cannabaceae</taxon>
        <taxon>Cannabis</taxon>
    </lineage>
</organism>
<dbReference type="GO" id="GO:0008356">
    <property type="term" value="P:asymmetric cell division"/>
    <property type="evidence" value="ECO:0007669"/>
    <property type="project" value="InterPro"/>
</dbReference>
<feature type="coiled-coil region" evidence="1">
    <location>
        <begin position="327"/>
        <end position="361"/>
    </location>
</feature>
<sequence length="436" mass="48624">MWQALLAAAVAGSTGLVAKHLFKPTPDPTAAAAAAEKKKPTSLLDHEEEEDDSHGIRFLGSSSHRGLSHASACECEDGIFRFSSTEVNGGRVASKNLTKKRRVLGRQLKKGVGFERSDGLEQRRSVRRFGVCLKRRKTTKKVAGKNETCSSSNDTSLFGWGLGVGIMYMMSAGKGEFSKLNTAMSETAKVVEELKTEIYKRKVSPILDVTCNACEVISNHNDFHADLNKSRRNEQLGSSNINNFSPVIIDGECGSSALTEEPGQGVQEMDQLEKELESELQKLPWCTIEASDIECSVDLVKTEVSAQRFPAEQERQDYGILPVELDQKLCHLLIERQENQIEELESELHVAQSKLHEKEAELQTLKDCVKRLTQFSISSFSGRTFLKRLYDETEVEDEQEQALDWNYKKVGSELKEPGVGMKRPLDSNIMKYDVIS</sequence>
<reference evidence="2 3" key="1">
    <citation type="journal article" date="2020" name="bioRxiv">
        <title>Sequence and annotation of 42 cannabis genomes reveals extensive copy number variation in cannabinoid synthesis and pathogen resistance genes.</title>
        <authorList>
            <person name="Mckernan K.J."/>
            <person name="Helbert Y."/>
            <person name="Kane L.T."/>
            <person name="Ebling H."/>
            <person name="Zhang L."/>
            <person name="Liu B."/>
            <person name="Eaton Z."/>
            <person name="Mclaughlin S."/>
            <person name="Kingan S."/>
            <person name="Baybayan P."/>
            <person name="Concepcion G."/>
            <person name="Jordan M."/>
            <person name="Riva A."/>
            <person name="Barbazuk W."/>
            <person name="Harkins T."/>
        </authorList>
    </citation>
    <scope>NUCLEOTIDE SEQUENCE [LARGE SCALE GENOMIC DNA]</scope>
    <source>
        <strain evidence="3">cv. Jamaican Lion 4</strain>
        <tissue evidence="2">Leaf</tissue>
    </source>
</reference>
<dbReference type="Proteomes" id="UP000525078">
    <property type="component" value="Unassembled WGS sequence"/>
</dbReference>
<gene>
    <name evidence="2" type="ORF">F8388_008632</name>
</gene>
<keyword evidence="1" id="KW-0175">Coiled coil</keyword>
<evidence type="ECO:0000313" key="3">
    <source>
        <dbReference type="Proteomes" id="UP000525078"/>
    </source>
</evidence>
<accession>A0A7J6GGR4</accession>